<dbReference type="Proteomes" id="UP001386955">
    <property type="component" value="Unassembled WGS sequence"/>
</dbReference>
<dbReference type="AlphaFoldDB" id="A0AAN9XXU5"/>
<evidence type="ECO:0000313" key="3">
    <source>
        <dbReference type="Proteomes" id="UP001386955"/>
    </source>
</evidence>
<dbReference type="EMBL" id="JAYMYS010000001">
    <property type="protein sequence ID" value="KAK7412919.1"/>
    <property type="molecule type" value="Genomic_DNA"/>
</dbReference>
<gene>
    <name evidence="2" type="ORF">VNO78_04679</name>
</gene>
<feature type="region of interest" description="Disordered" evidence="1">
    <location>
        <begin position="68"/>
        <end position="87"/>
    </location>
</feature>
<accession>A0AAN9XXU5</accession>
<feature type="region of interest" description="Disordered" evidence="1">
    <location>
        <begin position="39"/>
        <end position="59"/>
    </location>
</feature>
<evidence type="ECO:0000313" key="2">
    <source>
        <dbReference type="EMBL" id="KAK7412919.1"/>
    </source>
</evidence>
<proteinExistence type="predicted"/>
<keyword evidence="3" id="KW-1185">Reference proteome</keyword>
<protein>
    <submittedName>
        <fullName evidence="2">Uncharacterized protein</fullName>
    </submittedName>
</protein>
<organism evidence="2 3">
    <name type="scientific">Psophocarpus tetragonolobus</name>
    <name type="common">Winged bean</name>
    <name type="synonym">Dolichos tetragonolobus</name>
    <dbReference type="NCBI Taxonomy" id="3891"/>
    <lineage>
        <taxon>Eukaryota</taxon>
        <taxon>Viridiplantae</taxon>
        <taxon>Streptophyta</taxon>
        <taxon>Embryophyta</taxon>
        <taxon>Tracheophyta</taxon>
        <taxon>Spermatophyta</taxon>
        <taxon>Magnoliopsida</taxon>
        <taxon>eudicotyledons</taxon>
        <taxon>Gunneridae</taxon>
        <taxon>Pentapetalae</taxon>
        <taxon>rosids</taxon>
        <taxon>fabids</taxon>
        <taxon>Fabales</taxon>
        <taxon>Fabaceae</taxon>
        <taxon>Papilionoideae</taxon>
        <taxon>50 kb inversion clade</taxon>
        <taxon>NPAAA clade</taxon>
        <taxon>indigoferoid/millettioid clade</taxon>
        <taxon>Phaseoleae</taxon>
        <taxon>Psophocarpus</taxon>
    </lineage>
</organism>
<sequence length="134" mass="15067">MAPPQEDLKKIGVEGFALIDQFWGTRRRRSDCEVFDSKDIFNGSTRRPPKNPFPARRPGSWVVVDQVPPADVQPTSPSHPLKTTKASMSAGNASINCTWKKMKNRSRCMLRAVYTPQLLGKKKVCRPTNLIQNS</sequence>
<name>A0AAN9XXU5_PSOTE</name>
<comment type="caution">
    <text evidence="2">The sequence shown here is derived from an EMBL/GenBank/DDBJ whole genome shotgun (WGS) entry which is preliminary data.</text>
</comment>
<evidence type="ECO:0000256" key="1">
    <source>
        <dbReference type="SAM" id="MobiDB-lite"/>
    </source>
</evidence>
<reference evidence="2 3" key="1">
    <citation type="submission" date="2024-01" db="EMBL/GenBank/DDBJ databases">
        <title>The genomes of 5 underutilized Papilionoideae crops provide insights into root nodulation and disease resistanc.</title>
        <authorList>
            <person name="Jiang F."/>
        </authorList>
    </citation>
    <scope>NUCLEOTIDE SEQUENCE [LARGE SCALE GENOMIC DNA]</scope>
    <source>
        <strain evidence="2">DUOXIRENSHENG_FW03</strain>
        <tissue evidence="2">Leaves</tissue>
    </source>
</reference>